<dbReference type="Proteomes" id="UP000683925">
    <property type="component" value="Unassembled WGS sequence"/>
</dbReference>
<dbReference type="AlphaFoldDB" id="A0A8S1TVU6"/>
<proteinExistence type="predicted"/>
<organism evidence="2 3">
    <name type="scientific">Paramecium octaurelia</name>
    <dbReference type="NCBI Taxonomy" id="43137"/>
    <lineage>
        <taxon>Eukaryota</taxon>
        <taxon>Sar</taxon>
        <taxon>Alveolata</taxon>
        <taxon>Ciliophora</taxon>
        <taxon>Intramacronucleata</taxon>
        <taxon>Oligohymenophorea</taxon>
        <taxon>Peniculida</taxon>
        <taxon>Parameciidae</taxon>
        <taxon>Paramecium</taxon>
    </lineage>
</organism>
<accession>A0A8S1TVU6</accession>
<dbReference type="EMBL" id="CAJJDP010000033">
    <property type="protein sequence ID" value="CAD8156875.1"/>
    <property type="molecule type" value="Genomic_DNA"/>
</dbReference>
<keyword evidence="1" id="KW-0472">Membrane</keyword>
<keyword evidence="1" id="KW-0812">Transmembrane</keyword>
<evidence type="ECO:0000313" key="3">
    <source>
        <dbReference type="Proteomes" id="UP000683925"/>
    </source>
</evidence>
<gene>
    <name evidence="2" type="ORF">POCTA_138.1.T0330001</name>
</gene>
<comment type="caution">
    <text evidence="2">The sequence shown here is derived from an EMBL/GenBank/DDBJ whole genome shotgun (WGS) entry which is preliminary data.</text>
</comment>
<feature type="transmembrane region" description="Helical" evidence="1">
    <location>
        <begin position="103"/>
        <end position="129"/>
    </location>
</feature>
<reference evidence="2" key="1">
    <citation type="submission" date="2021-01" db="EMBL/GenBank/DDBJ databases">
        <authorList>
            <consortium name="Genoscope - CEA"/>
            <person name="William W."/>
        </authorList>
    </citation>
    <scope>NUCLEOTIDE SEQUENCE</scope>
</reference>
<protein>
    <submittedName>
        <fullName evidence="2">Uncharacterized protein</fullName>
    </submittedName>
</protein>
<sequence>MKPKNQEWDEDFKEKIKIMEKCELGKFHKFICHKTQIRSEKEGEILNIMIKKGQYIQQTLSIEQEGHPFSHPTSPLSLIFATVQHQECLDGLSIENLIVDMNIIFIFFFLLVSIGFNLISQFFLCYQIYNNVGAV</sequence>
<keyword evidence="1" id="KW-1133">Transmembrane helix</keyword>
<evidence type="ECO:0000313" key="2">
    <source>
        <dbReference type="EMBL" id="CAD8156875.1"/>
    </source>
</evidence>
<keyword evidence="3" id="KW-1185">Reference proteome</keyword>
<name>A0A8S1TVU6_PAROT</name>
<evidence type="ECO:0000256" key="1">
    <source>
        <dbReference type="SAM" id="Phobius"/>
    </source>
</evidence>